<dbReference type="Proteomes" id="UP000010146">
    <property type="component" value="Unassembled WGS sequence"/>
</dbReference>
<dbReference type="AlphaFoldDB" id="A0A0F5PNS5"/>
<comment type="caution">
    <text evidence="1">The sequence shown here is derived from an EMBL/GenBank/DDBJ whole genome shotgun (WGS) entry which is preliminary data.</text>
</comment>
<reference evidence="1 2" key="2">
    <citation type="journal article" date="2015" name="BMC Genomics">
        <title>Analysis of three genomes within the thermophilic bacterial species Caldanaerobacter subterraneus with a focus on carbon monoxide dehydrogenase evolution and hydrolase diversity.</title>
        <authorList>
            <person name="Sant'Anna F.H."/>
            <person name="Lebedinsky A.V."/>
            <person name="Sokolova T.G."/>
            <person name="Robb F.T."/>
            <person name="Gonzalez J.M."/>
        </authorList>
    </citation>
    <scope>NUCLEOTIDE SEQUENCE [LARGE SCALE GENOMIC DNA]</scope>
    <source>
        <strain evidence="1 2">DSM 12653</strain>
    </source>
</reference>
<reference evidence="1 2" key="1">
    <citation type="submission" date="2008-07" db="EMBL/GenBank/DDBJ databases">
        <authorList>
            <person name="Gonzalez J."/>
            <person name="Sokolova T."/>
            <person name="Ferriera S."/>
            <person name="Johnson J."/>
            <person name="Kravitz S."/>
            <person name="Beeson K."/>
            <person name="Sutton G."/>
            <person name="Rogers Y.-H."/>
            <person name="Friedman R."/>
            <person name="Frazier M."/>
            <person name="Venter J.C."/>
        </authorList>
    </citation>
    <scope>NUCLEOTIDE SEQUENCE [LARGE SCALE GENOMIC DNA]</scope>
    <source>
        <strain evidence="1 2">DSM 12653</strain>
    </source>
</reference>
<sequence length="36" mass="4057">MGIQKKYPPQLLTKSLCFYMVKAIETAIKVIVKAMA</sequence>
<dbReference type="EMBL" id="ABXP02000042">
    <property type="protein sequence ID" value="KKC30250.1"/>
    <property type="molecule type" value="Genomic_DNA"/>
</dbReference>
<organism evidence="1 2">
    <name type="scientific">Caldanaerobacter subterraneus subsp. pacificus DSM 12653</name>
    <dbReference type="NCBI Taxonomy" id="391606"/>
    <lineage>
        <taxon>Bacteria</taxon>
        <taxon>Bacillati</taxon>
        <taxon>Bacillota</taxon>
        <taxon>Clostridia</taxon>
        <taxon>Thermoanaerobacterales</taxon>
        <taxon>Thermoanaerobacteraceae</taxon>
        <taxon>Caldanaerobacter</taxon>
    </lineage>
</organism>
<gene>
    <name evidence="1" type="ORF">CDSM653_00729</name>
</gene>
<protein>
    <submittedName>
        <fullName evidence="1">Uncharacterized protein</fullName>
    </submittedName>
</protein>
<name>A0A0F5PNS5_9THEO</name>
<evidence type="ECO:0000313" key="2">
    <source>
        <dbReference type="Proteomes" id="UP000010146"/>
    </source>
</evidence>
<accession>A0A0F5PNS5</accession>
<reference evidence="2" key="3">
    <citation type="submission" date="2015-02" db="EMBL/GenBank/DDBJ databases">
        <title>Genome analysis of three genomes within the thermophilic hydrogenogenic bacterial species Caldanaerobacter subterraneus.</title>
        <authorList>
            <person name="Sant'Anna F.H."/>
            <person name="Lebedinsky A."/>
            <person name="Sokolova T."/>
            <person name="Robb F.T."/>
            <person name="Gonzalez J.M."/>
        </authorList>
    </citation>
    <scope>NUCLEOTIDE SEQUENCE [LARGE SCALE GENOMIC DNA]</scope>
    <source>
        <strain evidence="2">DSM 12653</strain>
    </source>
</reference>
<proteinExistence type="predicted"/>
<evidence type="ECO:0000313" key="1">
    <source>
        <dbReference type="EMBL" id="KKC30250.1"/>
    </source>
</evidence>